<reference evidence="2" key="1">
    <citation type="submission" date="2021-07" db="EMBL/GenBank/DDBJ databases">
        <authorList>
            <person name="Fernandez M."/>
            <person name="Pereira P."/>
            <person name="Torres Tejerizo G.A."/>
            <person name="Gonzalez P."/>
            <person name="Agostini E."/>
        </authorList>
    </citation>
    <scope>NUCLEOTIDE SEQUENCE</scope>
    <source>
        <strain evidence="2">SFC 500-1A</strain>
    </source>
</reference>
<name>A0A6A1RMV3_ACIGI</name>
<dbReference type="PROSITE" id="PS51257">
    <property type="entry name" value="PROKAR_LIPOPROTEIN"/>
    <property type="match status" value="1"/>
</dbReference>
<feature type="chain" id="PRO_5041169461" evidence="1">
    <location>
        <begin position="25"/>
        <end position="156"/>
    </location>
</feature>
<dbReference type="AlphaFoldDB" id="A0A6A1RMV3"/>
<gene>
    <name evidence="2" type="ORF">KW868_19530</name>
</gene>
<comment type="caution">
    <text evidence="2">The sequence shown here is derived from an EMBL/GenBank/DDBJ whole genome shotgun (WGS) entry which is preliminary data.</text>
</comment>
<accession>A0A6A1RMV3</accession>
<dbReference type="RefSeq" id="WP_004723413.1">
    <property type="nucleotide sequence ID" value="NZ_BBRY01000011.1"/>
</dbReference>
<protein>
    <submittedName>
        <fullName evidence="2">Uncharacterized protein</fullName>
    </submittedName>
</protein>
<keyword evidence="1" id="KW-0732">Signal</keyword>
<evidence type="ECO:0000313" key="3">
    <source>
        <dbReference type="Proteomes" id="UP000887320"/>
    </source>
</evidence>
<dbReference type="EMBL" id="JAHWXT010000008">
    <property type="protein sequence ID" value="MCF0266646.1"/>
    <property type="molecule type" value="Genomic_DNA"/>
</dbReference>
<dbReference type="Proteomes" id="UP000887320">
    <property type="component" value="Unassembled WGS sequence"/>
</dbReference>
<evidence type="ECO:0000313" key="2">
    <source>
        <dbReference type="EMBL" id="MCF0266646.1"/>
    </source>
</evidence>
<organism evidence="2 3">
    <name type="scientific">Acinetobacter guillouiae</name>
    <name type="common">Acinetobacter genomosp. 11</name>
    <dbReference type="NCBI Taxonomy" id="106649"/>
    <lineage>
        <taxon>Bacteria</taxon>
        <taxon>Pseudomonadati</taxon>
        <taxon>Pseudomonadota</taxon>
        <taxon>Gammaproteobacteria</taxon>
        <taxon>Moraxellales</taxon>
        <taxon>Moraxellaceae</taxon>
        <taxon>Acinetobacter</taxon>
    </lineage>
</organism>
<evidence type="ECO:0000256" key="1">
    <source>
        <dbReference type="SAM" id="SignalP"/>
    </source>
</evidence>
<feature type="signal peptide" evidence="1">
    <location>
        <begin position="1"/>
        <end position="24"/>
    </location>
</feature>
<sequence length="156" mass="17136">MKKLVQCRYLFSVLLLSAVSACQSQFVTTPNAPTEASLVANSVGNGLETELDIDYVVAFKNLKMAYGQCVAFTGEKDFVFTDNRLERDLEMGTLFTRTEGGAYLSKTLVESIGKNKTRLTLFLPASYKSAQARFKLDAKRALGQDRSCNVAKPSQG</sequence>
<proteinExistence type="predicted"/>